<keyword evidence="3" id="KW-1185">Reference proteome</keyword>
<evidence type="ECO:0000313" key="3">
    <source>
        <dbReference type="Proteomes" id="UP000191988"/>
    </source>
</evidence>
<dbReference type="AlphaFoldDB" id="A0A1S7QAG0"/>
<keyword evidence="1" id="KW-1133">Transmembrane helix</keyword>
<feature type="transmembrane region" description="Helical" evidence="1">
    <location>
        <begin position="26"/>
        <end position="46"/>
    </location>
</feature>
<sequence length="187" mass="20681">MKKKKIDNGDVEDTRSQPPFFTLDRILAWTGIGLAAAAAFFPWYVFFNEDKFGIKVAGGDRTRDLPHTGPREVFSVSPMAMTNRNKEDMPQPAELPDMLTTATVNASGKEKQNDLAAGVEDQPFPGQTSFRLLHVSNGRALIEDGSGMYMVRVGSTLPDNALLTKIEQRGGEWQIETSSGKTYRPEK</sequence>
<keyword evidence="1" id="KW-0472">Membrane</keyword>
<protein>
    <submittedName>
        <fullName evidence="2">Ssac1_Z</fullName>
    </submittedName>
</protein>
<dbReference type="Proteomes" id="UP000191988">
    <property type="component" value="Unassembled WGS sequence"/>
</dbReference>
<evidence type="ECO:0000313" key="2">
    <source>
        <dbReference type="EMBL" id="CUX33738.1"/>
    </source>
</evidence>
<dbReference type="RefSeq" id="WP_137002486.1">
    <property type="nucleotide sequence ID" value="NZ_LT009723.1"/>
</dbReference>
<dbReference type="EMBL" id="FBWK01000037">
    <property type="protein sequence ID" value="CUX33738.1"/>
    <property type="molecule type" value="Genomic_DNA"/>
</dbReference>
<name>A0A1S7QAG0_9HYPH</name>
<proteinExistence type="predicted"/>
<evidence type="ECO:0000256" key="1">
    <source>
        <dbReference type="SAM" id="Phobius"/>
    </source>
</evidence>
<dbReference type="STRING" id="1183432.AGR3A_Cc420134"/>
<gene>
    <name evidence="2" type="ORF">AGR3A_Cc420134</name>
</gene>
<reference evidence="3" key="1">
    <citation type="submission" date="2016-01" db="EMBL/GenBank/DDBJ databases">
        <authorList>
            <person name="Regsiter A."/>
            <person name="william w."/>
        </authorList>
    </citation>
    <scope>NUCLEOTIDE SEQUENCE [LARGE SCALE GENOMIC DNA]</scope>
    <source>
        <strain evidence="3">CFBP 6623</strain>
    </source>
</reference>
<accession>A0A1S7QAG0</accession>
<organism evidence="2 3">
    <name type="scientific">Agrobacterium tomkonis CFBP 6623</name>
    <dbReference type="NCBI Taxonomy" id="1183432"/>
    <lineage>
        <taxon>Bacteria</taxon>
        <taxon>Pseudomonadati</taxon>
        <taxon>Pseudomonadota</taxon>
        <taxon>Alphaproteobacteria</taxon>
        <taxon>Hyphomicrobiales</taxon>
        <taxon>Rhizobiaceae</taxon>
        <taxon>Rhizobium/Agrobacterium group</taxon>
        <taxon>Agrobacterium</taxon>
        <taxon>Agrobacterium tumefaciens complex</taxon>
    </lineage>
</organism>
<keyword evidence="1" id="KW-0812">Transmembrane</keyword>